<dbReference type="InterPro" id="IPR029510">
    <property type="entry name" value="Ald_DH_CS_GLU"/>
</dbReference>
<dbReference type="PIRSF" id="PIRSF036490">
    <property type="entry name" value="Aldedh_dupl"/>
    <property type="match status" value="1"/>
</dbReference>
<accession>A0A3B0M5Q8</accession>
<dbReference type="InterPro" id="IPR016163">
    <property type="entry name" value="Ald_DH_C"/>
</dbReference>
<evidence type="ECO:0000259" key="7">
    <source>
        <dbReference type="Pfam" id="PF00171"/>
    </source>
</evidence>
<dbReference type="AlphaFoldDB" id="A0A3B0M5Q8"/>
<name>A0A3B0M5Q8_9RHOB</name>
<gene>
    <name evidence="8" type="primary">aldA_1</name>
    <name evidence="8" type="ORF">ROE7235_01144</name>
</gene>
<organism evidence="8 9">
    <name type="scientific">Roseinatronobacter ekhonensis</name>
    <dbReference type="NCBI Taxonomy" id="254356"/>
    <lineage>
        <taxon>Bacteria</taxon>
        <taxon>Pseudomonadati</taxon>
        <taxon>Pseudomonadota</taxon>
        <taxon>Alphaproteobacteria</taxon>
        <taxon>Rhodobacterales</taxon>
        <taxon>Paracoccaceae</taxon>
        <taxon>Roseinatronobacter</taxon>
    </lineage>
</organism>
<evidence type="ECO:0000313" key="8">
    <source>
        <dbReference type="EMBL" id="SUZ31401.1"/>
    </source>
</evidence>
<feature type="domain" description="Aldehyde dehydrogenase" evidence="7">
    <location>
        <begin position="46"/>
        <end position="478"/>
    </location>
</feature>
<dbReference type="EC" id="1.2.1.3" evidence="8"/>
<dbReference type="PANTHER" id="PTHR11699">
    <property type="entry name" value="ALDEHYDE DEHYDROGENASE-RELATED"/>
    <property type="match status" value="1"/>
</dbReference>
<dbReference type="SUPFAM" id="SSF53720">
    <property type="entry name" value="ALDH-like"/>
    <property type="match status" value="2"/>
</dbReference>
<feature type="domain" description="Aldehyde dehydrogenase" evidence="7">
    <location>
        <begin position="531"/>
        <end position="733"/>
    </location>
</feature>
<sequence>MTTIPENLETMAYGPAPESTSAARDWLAKGPFGLFIGGAFTAAGAPLETRDPARDEVLAQVTMAGEADVDAAVQAARAAQPAWEGDPQRRARVLYALARQIQKRERLFAVLEALDNGKPIRETRDIDVPLVARHFTHHAGWAALLADEFPDTRAHGVCGQIIPWNFPLLMLSWKIAPALAAGNTVVLKPAEDTPLTALLFAEICAEAGVPPGVVNIVTGDGDTGAALVAHPGIDKIAFTGSTEVGQVIRRATAGTGKALTLELGGKSPFIVMGDADLDAAVEGVVDAVWFNQGEVCCAGTRILVAESVADRFRTLLKARMASLRVGNPLDKSTDIGAIVNPRQLARIRDLVAQGVAAGAVAHEGTAPEGCFCSPILLDEVSPASPCVSEEIFGPVVTLQTFRTPPEAVDLANATRYGLAASIWSENLTVAMDLAAQVKAGVVWINATNLFDANAPFGGMRASGFGREGAREGMAAYLRKGTPVAGQTPPAIDPRPATGTPDGLDRTQKLYIGGAQKRADGGTSWSVMAGDTRLGHAPFGNRKDIRNAVEAAQKAGGWTKMSGHQRAQVLYFLAETLDHQRSALAAQVDQAEIDASIARTLYYAAWADKLSGAVHNTQSAHVTLAMREAFGVIGLVCGEEAPLLGALSLILPAIAMGNRVVVVPSQTNPLAALELGPLLGASDVPSGVVNIVSGPVVDLAQVLAAHDDVAAMAISQPAIADRVERESAGNLKPVWHAPAVDGQGRDWLEAMVQIKTIWVPYGA</sequence>
<evidence type="ECO:0000256" key="5">
    <source>
        <dbReference type="RuleBase" id="RU003345"/>
    </source>
</evidence>
<dbReference type="EMBL" id="UIHC01000008">
    <property type="protein sequence ID" value="SUZ31401.1"/>
    <property type="molecule type" value="Genomic_DNA"/>
</dbReference>
<dbReference type="PROSITE" id="PS00687">
    <property type="entry name" value="ALDEHYDE_DEHYDR_GLU"/>
    <property type="match status" value="1"/>
</dbReference>
<comment type="similarity">
    <text evidence="1 3 5">Belongs to the aldehyde dehydrogenase family.</text>
</comment>
<dbReference type="FunFam" id="3.40.605.10:FF:000007">
    <property type="entry name" value="NAD/NADP-dependent betaine aldehyde dehydrogenase"/>
    <property type="match status" value="1"/>
</dbReference>
<evidence type="ECO:0000256" key="3">
    <source>
        <dbReference type="PIRNR" id="PIRNR036490"/>
    </source>
</evidence>
<keyword evidence="9" id="KW-1185">Reference proteome</keyword>
<reference evidence="9" key="1">
    <citation type="submission" date="2018-08" db="EMBL/GenBank/DDBJ databases">
        <authorList>
            <person name="Rodrigo-Torres L."/>
            <person name="Arahal R. D."/>
            <person name="Lucena T."/>
        </authorList>
    </citation>
    <scope>NUCLEOTIDE SEQUENCE [LARGE SCALE GENOMIC DNA]</scope>
    <source>
        <strain evidence="9">CECT 7235</strain>
    </source>
</reference>
<dbReference type="OrthoDB" id="9812625at2"/>
<dbReference type="Pfam" id="PF00171">
    <property type="entry name" value="Aldedh"/>
    <property type="match status" value="2"/>
</dbReference>
<evidence type="ECO:0000313" key="9">
    <source>
        <dbReference type="Proteomes" id="UP000272908"/>
    </source>
</evidence>
<dbReference type="Gene3D" id="3.40.309.10">
    <property type="entry name" value="Aldehyde Dehydrogenase, Chain A, domain 2"/>
    <property type="match status" value="1"/>
</dbReference>
<dbReference type="InterPro" id="IPR011408">
    <property type="entry name" value="Aldehyde_DH"/>
</dbReference>
<dbReference type="InterPro" id="IPR016162">
    <property type="entry name" value="Ald_DH_N"/>
</dbReference>
<protein>
    <submittedName>
        <fullName evidence="8">Aldehyde dehydrogenase AldA</fullName>
        <ecNumber evidence="8">1.2.1.3</ecNumber>
    </submittedName>
</protein>
<dbReference type="Gene3D" id="3.40.605.10">
    <property type="entry name" value="Aldehyde Dehydrogenase, Chain A, domain 1"/>
    <property type="match status" value="2"/>
</dbReference>
<dbReference type="InterPro" id="IPR015590">
    <property type="entry name" value="Aldehyde_DH_dom"/>
</dbReference>
<evidence type="ECO:0000256" key="4">
    <source>
        <dbReference type="PROSITE-ProRule" id="PRU10007"/>
    </source>
</evidence>
<feature type="active site" evidence="4">
    <location>
        <position position="262"/>
    </location>
</feature>
<evidence type="ECO:0000256" key="2">
    <source>
        <dbReference type="ARBA" id="ARBA00023002"/>
    </source>
</evidence>
<feature type="region of interest" description="Disordered" evidence="6">
    <location>
        <begin position="482"/>
        <end position="502"/>
    </location>
</feature>
<keyword evidence="2 5" id="KW-0560">Oxidoreductase</keyword>
<dbReference type="GO" id="GO:0004029">
    <property type="term" value="F:aldehyde dehydrogenase (NAD+) activity"/>
    <property type="evidence" value="ECO:0007669"/>
    <property type="project" value="UniProtKB-EC"/>
</dbReference>
<evidence type="ECO:0000256" key="6">
    <source>
        <dbReference type="SAM" id="MobiDB-lite"/>
    </source>
</evidence>
<evidence type="ECO:0000256" key="1">
    <source>
        <dbReference type="ARBA" id="ARBA00009986"/>
    </source>
</evidence>
<dbReference type="InterPro" id="IPR016161">
    <property type="entry name" value="Ald_DH/histidinol_DH"/>
</dbReference>
<proteinExistence type="inferred from homology"/>
<dbReference type="Proteomes" id="UP000272908">
    <property type="component" value="Unassembled WGS sequence"/>
</dbReference>
<dbReference type="RefSeq" id="WP_121093775.1">
    <property type="nucleotide sequence ID" value="NZ_UIHC01000008.1"/>
</dbReference>